<feature type="region of interest" description="Disordered" evidence="1">
    <location>
        <begin position="112"/>
        <end position="132"/>
    </location>
</feature>
<sequence>MCVVSQSVPSVPLVPKMTKCLLKKKEVRRVKTQRSKKCSSQQERQYLLEQLRSAIVSEMPLNLKEKMEADKSVMTEVDIVLATARLIQQLEARVFSLPSPPPHFLQMMTGKQGQLCGNPPPSPNNGSIQRHI</sequence>
<comment type="caution">
    <text evidence="2">The sequence shown here is derived from an EMBL/GenBank/DDBJ whole genome shotgun (WGS) entry which is preliminary data.</text>
</comment>
<evidence type="ECO:0000313" key="2">
    <source>
        <dbReference type="EMBL" id="GAU99047.1"/>
    </source>
</evidence>
<organism evidence="2 3">
    <name type="scientific">Ramazzottius varieornatus</name>
    <name type="common">Water bear</name>
    <name type="synonym">Tardigrade</name>
    <dbReference type="NCBI Taxonomy" id="947166"/>
    <lineage>
        <taxon>Eukaryota</taxon>
        <taxon>Metazoa</taxon>
        <taxon>Ecdysozoa</taxon>
        <taxon>Tardigrada</taxon>
        <taxon>Eutardigrada</taxon>
        <taxon>Parachela</taxon>
        <taxon>Hypsibioidea</taxon>
        <taxon>Ramazzottiidae</taxon>
        <taxon>Ramazzottius</taxon>
    </lineage>
</organism>
<accession>A0A1D1VH05</accession>
<dbReference type="Proteomes" id="UP000186922">
    <property type="component" value="Unassembled WGS sequence"/>
</dbReference>
<evidence type="ECO:0000313" key="3">
    <source>
        <dbReference type="Proteomes" id="UP000186922"/>
    </source>
</evidence>
<dbReference type="AlphaFoldDB" id="A0A1D1VH05"/>
<protein>
    <submittedName>
        <fullName evidence="2">Uncharacterized protein</fullName>
    </submittedName>
</protein>
<reference evidence="2 3" key="1">
    <citation type="journal article" date="2016" name="Nat. Commun.">
        <title>Extremotolerant tardigrade genome and improved radiotolerance of human cultured cells by tardigrade-unique protein.</title>
        <authorList>
            <person name="Hashimoto T."/>
            <person name="Horikawa D.D."/>
            <person name="Saito Y."/>
            <person name="Kuwahara H."/>
            <person name="Kozuka-Hata H."/>
            <person name="Shin-I T."/>
            <person name="Minakuchi Y."/>
            <person name="Ohishi K."/>
            <person name="Motoyama A."/>
            <person name="Aizu T."/>
            <person name="Enomoto A."/>
            <person name="Kondo K."/>
            <person name="Tanaka S."/>
            <person name="Hara Y."/>
            <person name="Koshikawa S."/>
            <person name="Sagara H."/>
            <person name="Miura T."/>
            <person name="Yokobori S."/>
            <person name="Miyagawa K."/>
            <person name="Suzuki Y."/>
            <person name="Kubo T."/>
            <person name="Oyama M."/>
            <person name="Kohara Y."/>
            <person name="Fujiyama A."/>
            <person name="Arakawa K."/>
            <person name="Katayama T."/>
            <person name="Toyoda A."/>
            <person name="Kunieda T."/>
        </authorList>
    </citation>
    <scope>NUCLEOTIDE SEQUENCE [LARGE SCALE GENOMIC DNA]</scope>
    <source>
        <strain evidence="2 3">YOKOZUNA-1</strain>
    </source>
</reference>
<dbReference type="EMBL" id="BDGG01000005">
    <property type="protein sequence ID" value="GAU99047.1"/>
    <property type="molecule type" value="Genomic_DNA"/>
</dbReference>
<name>A0A1D1VH05_RAMVA</name>
<evidence type="ECO:0000256" key="1">
    <source>
        <dbReference type="SAM" id="MobiDB-lite"/>
    </source>
</evidence>
<gene>
    <name evidence="2" type="primary">RvY_10101</name>
    <name evidence="2" type="synonym">RvY_10101.1</name>
    <name evidence="2" type="ORF">RvY_10101-1</name>
</gene>
<proteinExistence type="predicted"/>
<keyword evidence="3" id="KW-1185">Reference proteome</keyword>